<dbReference type="Proteomes" id="UP000298652">
    <property type="component" value="Chromosome 5"/>
</dbReference>
<dbReference type="PANTHER" id="PTHR33377">
    <property type="entry name" value="OS10G0134700 PROTEIN-RELATED"/>
    <property type="match status" value="1"/>
</dbReference>
<dbReference type="SUPFAM" id="SSF52540">
    <property type="entry name" value="P-loop containing nucleoside triphosphate hydrolases"/>
    <property type="match status" value="1"/>
</dbReference>
<sequence>METITSAATSDLISRALSFLIDKFTNRECMEEKVQRLQLLLLRVRTVIEEADGRCITNSGMLMQLKLLSERMYRGYYVLENFKYRPIVQSAGQEVSSSPTLASSFGASIKRFRMMSNSTTRSSTVDDLDGALRSLETMVDTMKEFVMLIGGCERVCCNPYDTYLYLDNFMFSRYVEKQHVLNTLLQKNFNNQGAPAILPIIGGHKVGKRTLVSQICSNEKIRSHFSSILHISEQVISRIEHEKFPCVRTLVVIEFMLDVNEDDWMKFYSCVSGMGEGTKVIIISRLEKLARFATVKPIHMKLLSQEEYSYLFKVLAFGSANPEDYPQLSSIGNELSTLMGRSCIIGNVLADVLRKNLNTQFWFHVLKRYKGTLENNMLLFGDHPRSIACKDRPIDITKLIYYPAPFQILPPHVGCDVSATQLPRVTFGDLIVGSAAPPKEMFELMTWESRLPPYSKIVRICVQNKTQNAAPLRKKRRGVVA</sequence>
<dbReference type="Gramene" id="TKW15111">
    <property type="protein sequence ID" value="TKW15111"/>
    <property type="gene ID" value="SEVIR_5G209800v2"/>
</dbReference>
<evidence type="ECO:0000313" key="2">
    <source>
        <dbReference type="Proteomes" id="UP000298652"/>
    </source>
</evidence>
<dbReference type="EMBL" id="CM016556">
    <property type="protein sequence ID" value="TKW15111.1"/>
    <property type="molecule type" value="Genomic_DNA"/>
</dbReference>
<dbReference type="OMA" id="FWLVAWE"/>
<reference evidence="1" key="1">
    <citation type="submission" date="2019-03" db="EMBL/GenBank/DDBJ databases">
        <title>WGS assembly of Setaria viridis.</title>
        <authorList>
            <person name="Huang P."/>
            <person name="Jenkins J."/>
            <person name="Grimwood J."/>
            <person name="Barry K."/>
            <person name="Healey A."/>
            <person name="Mamidi S."/>
            <person name="Sreedasyam A."/>
            <person name="Shu S."/>
            <person name="Feldman M."/>
            <person name="Wu J."/>
            <person name="Yu Y."/>
            <person name="Chen C."/>
            <person name="Johnson J."/>
            <person name="Rokhsar D."/>
            <person name="Baxter I."/>
            <person name="Schmutz J."/>
            <person name="Brutnell T."/>
            <person name="Kellogg E."/>
        </authorList>
    </citation>
    <scope>NUCLEOTIDE SEQUENCE [LARGE SCALE GENOMIC DNA]</scope>
</reference>
<name>A0A4U6UG39_SETVI</name>
<accession>A0A4U6UG39</accession>
<dbReference type="PANTHER" id="PTHR33377:SF24">
    <property type="entry name" value="OS10G0134900 PROTEIN"/>
    <property type="match status" value="1"/>
</dbReference>
<evidence type="ECO:0000313" key="1">
    <source>
        <dbReference type="EMBL" id="TKW15111.1"/>
    </source>
</evidence>
<organism evidence="1 2">
    <name type="scientific">Setaria viridis</name>
    <name type="common">Green bristlegrass</name>
    <name type="synonym">Setaria italica subsp. viridis</name>
    <dbReference type="NCBI Taxonomy" id="4556"/>
    <lineage>
        <taxon>Eukaryota</taxon>
        <taxon>Viridiplantae</taxon>
        <taxon>Streptophyta</taxon>
        <taxon>Embryophyta</taxon>
        <taxon>Tracheophyta</taxon>
        <taxon>Spermatophyta</taxon>
        <taxon>Magnoliopsida</taxon>
        <taxon>Liliopsida</taxon>
        <taxon>Poales</taxon>
        <taxon>Poaceae</taxon>
        <taxon>PACMAD clade</taxon>
        <taxon>Panicoideae</taxon>
        <taxon>Panicodae</taxon>
        <taxon>Paniceae</taxon>
        <taxon>Cenchrinae</taxon>
        <taxon>Setaria</taxon>
    </lineage>
</organism>
<dbReference type="InterPro" id="IPR027417">
    <property type="entry name" value="P-loop_NTPase"/>
</dbReference>
<gene>
    <name evidence="1" type="ORF">SEVIR_5G209800v2</name>
</gene>
<keyword evidence="2" id="KW-1185">Reference proteome</keyword>
<protein>
    <submittedName>
        <fullName evidence="1">Uncharacterized protein</fullName>
    </submittedName>
</protein>
<dbReference type="AlphaFoldDB" id="A0A4U6UG39"/>
<proteinExistence type="predicted"/>